<dbReference type="InterPro" id="IPR029787">
    <property type="entry name" value="Nucleotide_cyclase"/>
</dbReference>
<dbReference type="GO" id="GO:0031514">
    <property type="term" value="C:motile cilium"/>
    <property type="evidence" value="ECO:0007669"/>
    <property type="project" value="Ensembl"/>
</dbReference>
<dbReference type="GO" id="GO:0071890">
    <property type="term" value="F:bicarbonate binding"/>
    <property type="evidence" value="ECO:0007669"/>
    <property type="project" value="Ensembl"/>
</dbReference>
<organism evidence="5 6">
    <name type="scientific">Podarcis muralis</name>
    <name type="common">Wall lizard</name>
    <name type="synonym">Lacerta muralis</name>
    <dbReference type="NCBI Taxonomy" id="64176"/>
    <lineage>
        <taxon>Eukaryota</taxon>
        <taxon>Metazoa</taxon>
        <taxon>Chordata</taxon>
        <taxon>Craniata</taxon>
        <taxon>Vertebrata</taxon>
        <taxon>Euteleostomi</taxon>
        <taxon>Lepidosauria</taxon>
        <taxon>Squamata</taxon>
        <taxon>Bifurcata</taxon>
        <taxon>Unidentata</taxon>
        <taxon>Episquamata</taxon>
        <taxon>Laterata</taxon>
        <taxon>Lacertibaenia</taxon>
        <taxon>Lacertidae</taxon>
        <taxon>Podarcis</taxon>
    </lineage>
</organism>
<dbReference type="SUPFAM" id="SSF52540">
    <property type="entry name" value="P-loop containing nucleoside triphosphate hydrolases"/>
    <property type="match status" value="1"/>
</dbReference>
<evidence type="ECO:0000256" key="2">
    <source>
        <dbReference type="ARBA" id="ARBA00022840"/>
    </source>
</evidence>
<dbReference type="GeneTree" id="ENSGT00940000165310"/>
<evidence type="ECO:0000256" key="3">
    <source>
        <dbReference type="ARBA" id="ARBA00023239"/>
    </source>
</evidence>
<dbReference type="PROSITE" id="PS50125">
    <property type="entry name" value="GUANYLATE_CYCLASE_2"/>
    <property type="match status" value="2"/>
</dbReference>
<keyword evidence="3" id="KW-0456">Lyase</keyword>
<keyword evidence="6" id="KW-1185">Reference proteome</keyword>
<evidence type="ECO:0000259" key="4">
    <source>
        <dbReference type="PROSITE" id="PS50125"/>
    </source>
</evidence>
<dbReference type="GO" id="GO:0005524">
    <property type="term" value="F:ATP binding"/>
    <property type="evidence" value="ECO:0007669"/>
    <property type="project" value="UniProtKB-KW"/>
</dbReference>
<dbReference type="FunFam" id="3.30.70.1230:FF:000017">
    <property type="entry name" value="Adenylate cyclase type 10"/>
    <property type="match status" value="1"/>
</dbReference>
<dbReference type="GO" id="GO:0004016">
    <property type="term" value="F:adenylate cyclase activity"/>
    <property type="evidence" value="ECO:0007669"/>
    <property type="project" value="Ensembl"/>
</dbReference>
<dbReference type="GO" id="GO:0006171">
    <property type="term" value="P:cAMP biosynthetic process"/>
    <property type="evidence" value="ECO:0007669"/>
    <property type="project" value="Ensembl"/>
</dbReference>
<dbReference type="GO" id="GO:0005576">
    <property type="term" value="C:extracellular region"/>
    <property type="evidence" value="ECO:0007669"/>
    <property type="project" value="GOC"/>
</dbReference>
<evidence type="ECO:0000313" key="6">
    <source>
        <dbReference type="Proteomes" id="UP000472272"/>
    </source>
</evidence>
<dbReference type="InterPro" id="IPR001054">
    <property type="entry name" value="A/G_cyclase"/>
</dbReference>
<accession>A0A670IBA4</accession>
<dbReference type="GO" id="GO:0015630">
    <property type="term" value="C:microtubule cytoskeleton"/>
    <property type="evidence" value="ECO:0007669"/>
    <property type="project" value="Ensembl"/>
</dbReference>
<keyword evidence="2" id="KW-0067">ATP-binding</keyword>
<name>A0A670IBA4_PODMU</name>
<dbReference type="Pfam" id="PF00211">
    <property type="entry name" value="Guanylate_cyc"/>
    <property type="match status" value="2"/>
</dbReference>
<dbReference type="CDD" id="cd07302">
    <property type="entry name" value="CHD"/>
    <property type="match status" value="2"/>
</dbReference>
<protein>
    <submittedName>
        <fullName evidence="5">Adenylate cyclase 10</fullName>
    </submittedName>
</protein>
<gene>
    <name evidence="5" type="primary">ADCY10</name>
</gene>
<proteinExistence type="predicted"/>
<dbReference type="PANTHER" id="PTHR16305">
    <property type="entry name" value="TESTICULAR SOLUBLE ADENYLYL CYCLASE"/>
    <property type="match status" value="1"/>
</dbReference>
<dbReference type="FunFam" id="3.30.70.1230:FF:000021">
    <property type="entry name" value="Adenylate cyclase type 10"/>
    <property type="match status" value="1"/>
</dbReference>
<dbReference type="GO" id="GO:0048471">
    <property type="term" value="C:perinuclear region of cytoplasm"/>
    <property type="evidence" value="ECO:0007669"/>
    <property type="project" value="Ensembl"/>
</dbReference>
<dbReference type="PANTHER" id="PTHR16305:SF28">
    <property type="entry name" value="GUANYLATE CYCLASE DOMAIN-CONTAINING PROTEIN"/>
    <property type="match status" value="1"/>
</dbReference>
<reference evidence="5 6" key="1">
    <citation type="journal article" date="2019" name="Proc. Natl. Acad. Sci. U.S.A.">
        <title>Regulatory changes in pterin and carotenoid genes underlie balanced color polymorphisms in the wall lizard.</title>
        <authorList>
            <person name="Andrade P."/>
            <person name="Pinho C."/>
            <person name="Perez I de Lanuza G."/>
            <person name="Afonso S."/>
            <person name="Brejcha J."/>
            <person name="Rubin C.J."/>
            <person name="Wallerman O."/>
            <person name="Pereira P."/>
            <person name="Sabatino S.J."/>
            <person name="Bellati A."/>
            <person name="Pellitteri-Rosa D."/>
            <person name="Bosakova Z."/>
            <person name="Bunikis I."/>
            <person name="Carretero M.A."/>
            <person name="Feiner N."/>
            <person name="Marsik P."/>
            <person name="Pauperio F."/>
            <person name="Salvi D."/>
            <person name="Soler L."/>
            <person name="While G.M."/>
            <person name="Uller T."/>
            <person name="Font E."/>
            <person name="Andersson L."/>
            <person name="Carneiro M."/>
        </authorList>
    </citation>
    <scope>NUCLEOTIDE SEQUENCE</scope>
</reference>
<dbReference type="InterPro" id="IPR027417">
    <property type="entry name" value="P-loop_NTPase"/>
</dbReference>
<dbReference type="OMA" id="HIIRFCK"/>
<dbReference type="SUPFAM" id="SSF55073">
    <property type="entry name" value="Nucleotide cyclase"/>
    <property type="match status" value="2"/>
</dbReference>
<dbReference type="GO" id="GO:0003351">
    <property type="term" value="P:epithelial cilium movement involved in extracellular fluid movement"/>
    <property type="evidence" value="ECO:0007669"/>
    <property type="project" value="Ensembl"/>
</dbReference>
<reference evidence="5" key="3">
    <citation type="submission" date="2025-09" db="UniProtKB">
        <authorList>
            <consortium name="Ensembl"/>
        </authorList>
    </citation>
    <scope>IDENTIFICATION</scope>
</reference>
<sequence length="1533" mass="174245">MTSEDKKQFEISNLGKVAAHVPDLIVYGDFSQEVPFIESFDGVLLFVDISGFTALTEKFSMTTNLDRGADELTLALNNYVGDIVEEVLVFGGDVLKFAGDALLALWKVERCHINDIITLALKCSFSIQQEYGVRDTEVGLELRVKIGLSAGHISKVVVGDNRHQYFLVIGRAVDEVRLAQNLAKASEIILSPNCWELCDRKLIEVEKIKDERAVKVGGCRRWTTRLPLPILRNASVLPPNDKLEKCLRKYVMRNILKKIDDNQPLEYLSELRPVTIVFVNLQFDESANTQHLCKAIQDANTKIAAIIYPLSGKINKVFMFDKGCTLLCIFGLPGDKQSDEGANALDSANKIHAFCSTALMKVRLVSIGVTSGPVFCGVVGHRLRHEYTVIGRKVNLAARMMMYYPGVVTCDAVTCVKSKLPSYFFEELPLIEMKGVLNPGTVYKFLGVTEKTMIYKAYLSRERCEYYPLLGRKKETDLFENLLSDFKADRKSRIIIYEGLMGYGKSQLLAEIAFLGQDTGHRVVAMELTKINVWQNFFVIRTLMAMFLGIDTCKTYDARQYILNSLLLTKALCDFFGFSGQFPTSEEVSKMSNEAKNEKLENILVNILKNVMMKEVLIFVIDEAQFMDPASWDFLENLLSDIGIFVVMSLSPLPRKGRLPCAAAARLMSSEYTTYVQLRELTPSVIVQKACQDLGVVSIARELETFLIQRSHGNPLYCEELLRNLHLNNVLQFHMLEEDEEREDEWDNLFSKWLLINWRGFLSAFLMLAWIALAELDNMNPSEQMVVKCAAIIGVTFSTELLFHILPEWTKMKMNQTLAALVESHIFKCFGERKEMNTNQIQDELSNELCFSPKAVKSMGQESEESVMQCKVMGFCTPLLQEAAYELWLKSQKRALHLKCASYLESQAHRCLCCGGGDFIPFHRYAVDGMLQNIDPQGAKATRSKESILNEACWGRALSLCREPRGQEVICNGRKLCREFSVKGKKRIKNLSSCECEAIVEYIIIPLSQHCVAVEDTPRALYYLLESACGYVHLSNNYMVTRTLWSSSDGLLLITSLRETKLSGDTKELVSYNMGQINLAKKLVKKALRLLKRSFPMTIIGVFFKSMVETSKHFPWGSQESPPKKLAFLYQQGHCLSLLWQLFSLDLASSSKKFSRLAALMNVNCAEESQDESQIISSYMEFSLCCQLMGYQHEWMKYELMAIQRSAHLRVVGEELLIIAKLASSLAYMKLCLGNLPLAVQLGKSAGCQPWEELQYLTRIAWRDSPPPVLLSRYQDSVYVLSWLEDLSMRDDNVIGQACFVTGCLDLMLYAGFSFKSFDFCLDFVLNQQMNCILMSQNSIMLGLYSSLAIWCGRLQEWDDFMELFEQARRLVRRTSASLYANHGFCKFVECEALLLRKYIEESPGKNLEQAITQCSTSPVYYSRVYHMKAYVQLMLGQDENSQSFLEKAFADSELYGNHLEQSWLEITKEWWFTGKCPMEDYWLKTAPDFPIWEVGMGEKDMGAFHKNKYLLNVPELDIDNPFPDSVSEVEIS</sequence>
<dbReference type="Ensembl" id="ENSPMRT00000009565.1">
    <property type="protein sequence ID" value="ENSPMRP00000008953.1"/>
    <property type="gene ID" value="ENSPMRG00000005995.1"/>
</dbReference>
<evidence type="ECO:0000313" key="5">
    <source>
        <dbReference type="Ensembl" id="ENSPMRP00000008953.1"/>
    </source>
</evidence>
<reference evidence="5" key="2">
    <citation type="submission" date="2025-08" db="UniProtKB">
        <authorList>
            <consortium name="Ensembl"/>
        </authorList>
    </citation>
    <scope>IDENTIFICATION</scope>
</reference>
<dbReference type="GO" id="GO:0035556">
    <property type="term" value="P:intracellular signal transduction"/>
    <property type="evidence" value="ECO:0007669"/>
    <property type="project" value="InterPro"/>
</dbReference>
<dbReference type="GO" id="GO:0005634">
    <property type="term" value="C:nucleus"/>
    <property type="evidence" value="ECO:0007669"/>
    <property type="project" value="Ensembl"/>
</dbReference>
<keyword evidence="1" id="KW-0547">Nucleotide-binding</keyword>
<dbReference type="Proteomes" id="UP000472272">
    <property type="component" value="Chromosome 6"/>
</dbReference>
<dbReference type="Gene3D" id="3.30.70.1230">
    <property type="entry name" value="Nucleotide cyclase"/>
    <property type="match status" value="2"/>
</dbReference>
<evidence type="ECO:0000256" key="1">
    <source>
        <dbReference type="ARBA" id="ARBA00022741"/>
    </source>
</evidence>
<feature type="domain" description="Guanylate cyclase" evidence="4">
    <location>
        <begin position="365"/>
        <end position="401"/>
    </location>
</feature>
<feature type="domain" description="Guanylate cyclase" evidence="4">
    <location>
        <begin position="43"/>
        <end position="180"/>
    </location>
</feature>